<evidence type="ECO:0000256" key="12">
    <source>
        <dbReference type="RuleBase" id="RU362128"/>
    </source>
</evidence>
<dbReference type="Gene3D" id="3.40.50.2000">
    <property type="entry name" value="Glycogen Phosphorylase B"/>
    <property type="match status" value="1"/>
</dbReference>
<name>A0A0C3MIF3_9AGAM</name>
<sequence>MVPSAVKRAFVTVGSTKFDALIQQVLTDVTLQTFSNNGFTDLVIQAGNSALPASWNLIGEDVRRDIGGLTVTVWKFKTSLSEEIERADLVVSHAGSGTILDTLRAGKRLIVVPNNTLLDNHQTELAEALHERGHLVAATVEPRWLFRSLGEAIASSTTQPGVPFPPLDSTAFSRIVDEEMGFAD</sequence>
<dbReference type="InterPro" id="IPR007235">
    <property type="entry name" value="Glyco_trans_28_C"/>
</dbReference>
<evidence type="ECO:0000256" key="8">
    <source>
        <dbReference type="ARBA" id="ARBA00022824"/>
    </source>
</evidence>
<dbReference type="GO" id="GO:0004577">
    <property type="term" value="F:N-acetylglucosaminyldiphosphodolichol N-acetylglucosaminyltransferase activity"/>
    <property type="evidence" value="ECO:0007669"/>
    <property type="project" value="UniProtKB-EC"/>
</dbReference>
<dbReference type="InterPro" id="IPR039042">
    <property type="entry name" value="Alg13-like"/>
</dbReference>
<evidence type="ECO:0000256" key="10">
    <source>
        <dbReference type="ARBA" id="ARBA00032061"/>
    </source>
</evidence>
<dbReference type="EMBL" id="KN822948">
    <property type="protein sequence ID" value="KIO33457.1"/>
    <property type="molecule type" value="Genomic_DNA"/>
</dbReference>
<evidence type="ECO:0000256" key="3">
    <source>
        <dbReference type="ARBA" id="ARBA00011198"/>
    </source>
</evidence>
<dbReference type="AlphaFoldDB" id="A0A0C3MIF3"/>
<evidence type="ECO:0000256" key="4">
    <source>
        <dbReference type="ARBA" id="ARBA00012614"/>
    </source>
</evidence>
<comment type="function">
    <text evidence="9 12">Involved in protein N-glycosylation. Essential for the second step of the dolichol-linked oligosaccharide pathway.</text>
</comment>
<dbReference type="GO" id="GO:0006488">
    <property type="term" value="P:dolichol-linked oligosaccharide biosynthetic process"/>
    <property type="evidence" value="ECO:0007669"/>
    <property type="project" value="InterPro"/>
</dbReference>
<comment type="catalytic activity">
    <reaction evidence="11">
        <text>an N-acetyl-alpha-D-glucosaminyl-diphospho-di-trans,poly-cis-dolichol + UDP-N-acetyl-alpha-D-glucosamine = an N,N'-diacetylchitobiosyl-diphospho-di-trans,poly-cis-dolichol + UDP + H(+)</text>
        <dbReference type="Rhea" id="RHEA:23380"/>
        <dbReference type="Rhea" id="RHEA-COMP:19507"/>
        <dbReference type="Rhea" id="RHEA-COMP:19510"/>
        <dbReference type="ChEBI" id="CHEBI:15378"/>
        <dbReference type="ChEBI" id="CHEBI:57269"/>
        <dbReference type="ChEBI" id="CHEBI:57705"/>
        <dbReference type="ChEBI" id="CHEBI:58223"/>
        <dbReference type="ChEBI" id="CHEBI:58427"/>
        <dbReference type="EC" id="2.4.1.141"/>
    </reaction>
</comment>
<evidence type="ECO:0000256" key="9">
    <source>
        <dbReference type="ARBA" id="ARBA00024804"/>
    </source>
</evidence>
<dbReference type="STRING" id="1051891.A0A0C3MIF3"/>
<dbReference type="Pfam" id="PF04101">
    <property type="entry name" value="Glyco_tran_28_C"/>
    <property type="match status" value="1"/>
</dbReference>
<comment type="subcellular location">
    <subcellularLocation>
        <location evidence="1 12">Endoplasmic reticulum</location>
    </subcellularLocation>
</comment>
<keyword evidence="7 12" id="KW-0808">Transferase</keyword>
<protein>
    <recommendedName>
        <fullName evidence="5 12">UDP-N-acetylglucosamine transferase subunit ALG13</fullName>
        <ecNumber evidence="4 12">2.4.1.141</ecNumber>
    </recommendedName>
    <alternativeName>
        <fullName evidence="10 12">Asparagine-linked glycosylation protein 13</fullName>
    </alternativeName>
</protein>
<keyword evidence="15" id="KW-1185">Reference proteome</keyword>
<proteinExistence type="inferred from homology"/>
<evidence type="ECO:0000256" key="6">
    <source>
        <dbReference type="ARBA" id="ARBA00022676"/>
    </source>
</evidence>
<dbReference type="HOGENOM" id="CLU_085408_2_2_1"/>
<evidence type="ECO:0000313" key="14">
    <source>
        <dbReference type="EMBL" id="KIO33457.1"/>
    </source>
</evidence>
<evidence type="ECO:0000256" key="11">
    <source>
        <dbReference type="ARBA" id="ARBA00048184"/>
    </source>
</evidence>
<evidence type="ECO:0000313" key="15">
    <source>
        <dbReference type="Proteomes" id="UP000054248"/>
    </source>
</evidence>
<keyword evidence="8 12" id="KW-0256">Endoplasmic reticulum</keyword>
<evidence type="ECO:0000256" key="5">
    <source>
        <dbReference type="ARBA" id="ARBA00017468"/>
    </source>
</evidence>
<feature type="domain" description="Glycosyl transferase family 28 C-terminal" evidence="13">
    <location>
        <begin position="10"/>
        <end position="154"/>
    </location>
</feature>
<reference evidence="15" key="2">
    <citation type="submission" date="2015-01" db="EMBL/GenBank/DDBJ databases">
        <title>Evolutionary Origins and Diversification of the Mycorrhizal Mutualists.</title>
        <authorList>
            <consortium name="DOE Joint Genome Institute"/>
            <consortium name="Mycorrhizal Genomics Consortium"/>
            <person name="Kohler A."/>
            <person name="Kuo A."/>
            <person name="Nagy L.G."/>
            <person name="Floudas D."/>
            <person name="Copeland A."/>
            <person name="Barry K.W."/>
            <person name="Cichocki N."/>
            <person name="Veneault-Fourrey C."/>
            <person name="LaButti K."/>
            <person name="Lindquist E.A."/>
            <person name="Lipzen A."/>
            <person name="Lundell T."/>
            <person name="Morin E."/>
            <person name="Murat C."/>
            <person name="Riley R."/>
            <person name="Ohm R."/>
            <person name="Sun H."/>
            <person name="Tunlid A."/>
            <person name="Henrissat B."/>
            <person name="Grigoriev I.V."/>
            <person name="Hibbett D.S."/>
            <person name="Martin F."/>
        </authorList>
    </citation>
    <scope>NUCLEOTIDE SEQUENCE [LARGE SCALE GENOMIC DNA]</scope>
    <source>
        <strain evidence="15">MUT 4182</strain>
    </source>
</reference>
<gene>
    <name evidence="12" type="primary">ALG13</name>
    <name evidence="14" type="ORF">M407DRAFT_17716</name>
</gene>
<keyword evidence="6 12" id="KW-0328">Glycosyltransferase</keyword>
<dbReference type="PANTHER" id="PTHR12867">
    <property type="entry name" value="GLYCOSYL TRANSFERASE-RELATED"/>
    <property type="match status" value="1"/>
</dbReference>
<evidence type="ECO:0000256" key="7">
    <source>
        <dbReference type="ARBA" id="ARBA00022679"/>
    </source>
</evidence>
<comment type="subunit">
    <text evidence="3 12">Heterodimer with ALG14 to form a functional enzyme.</text>
</comment>
<dbReference type="PANTHER" id="PTHR12867:SF6">
    <property type="entry name" value="N-ACETYLGLUCOSAMINYLDIPHOSPHODOLICHOL N-ACETYLGLUCOSAMINYLTRANSFERASE"/>
    <property type="match status" value="1"/>
</dbReference>
<evidence type="ECO:0000256" key="2">
    <source>
        <dbReference type="ARBA" id="ARBA00006962"/>
    </source>
</evidence>
<evidence type="ECO:0000259" key="13">
    <source>
        <dbReference type="Pfam" id="PF04101"/>
    </source>
</evidence>
<dbReference type="OrthoDB" id="20273at2759"/>
<evidence type="ECO:0000256" key="1">
    <source>
        <dbReference type="ARBA" id="ARBA00004240"/>
    </source>
</evidence>
<dbReference type="Proteomes" id="UP000054248">
    <property type="component" value="Unassembled WGS sequence"/>
</dbReference>
<comment type="similarity">
    <text evidence="2 12">Belongs to the glycosyltransferase 28 family.</text>
</comment>
<organism evidence="14 15">
    <name type="scientific">Tulasnella calospora MUT 4182</name>
    <dbReference type="NCBI Taxonomy" id="1051891"/>
    <lineage>
        <taxon>Eukaryota</taxon>
        <taxon>Fungi</taxon>
        <taxon>Dikarya</taxon>
        <taxon>Basidiomycota</taxon>
        <taxon>Agaricomycotina</taxon>
        <taxon>Agaricomycetes</taxon>
        <taxon>Cantharellales</taxon>
        <taxon>Tulasnellaceae</taxon>
        <taxon>Tulasnella</taxon>
    </lineage>
</organism>
<accession>A0A0C3MIF3</accession>
<dbReference type="EC" id="2.4.1.141" evidence="4 12"/>
<reference evidence="14 15" key="1">
    <citation type="submission" date="2014-04" db="EMBL/GenBank/DDBJ databases">
        <authorList>
            <consortium name="DOE Joint Genome Institute"/>
            <person name="Kuo A."/>
            <person name="Girlanda M."/>
            <person name="Perotto S."/>
            <person name="Kohler A."/>
            <person name="Nagy L.G."/>
            <person name="Floudas D."/>
            <person name="Copeland A."/>
            <person name="Barry K.W."/>
            <person name="Cichocki N."/>
            <person name="Veneault-Fourrey C."/>
            <person name="LaButti K."/>
            <person name="Lindquist E.A."/>
            <person name="Lipzen A."/>
            <person name="Lundell T."/>
            <person name="Morin E."/>
            <person name="Murat C."/>
            <person name="Sun H."/>
            <person name="Tunlid A."/>
            <person name="Henrissat B."/>
            <person name="Grigoriev I.V."/>
            <person name="Hibbett D.S."/>
            <person name="Martin F."/>
            <person name="Nordberg H.P."/>
            <person name="Cantor M.N."/>
            <person name="Hua S.X."/>
        </authorList>
    </citation>
    <scope>NUCLEOTIDE SEQUENCE [LARGE SCALE GENOMIC DNA]</scope>
    <source>
        <strain evidence="14 15">MUT 4182</strain>
    </source>
</reference>
<dbReference type="GO" id="GO:0005783">
    <property type="term" value="C:endoplasmic reticulum"/>
    <property type="evidence" value="ECO:0007669"/>
    <property type="project" value="UniProtKB-SubCell"/>
</dbReference>
<dbReference type="SUPFAM" id="SSF53756">
    <property type="entry name" value="UDP-Glycosyltransferase/glycogen phosphorylase"/>
    <property type="match status" value="1"/>
</dbReference>